<evidence type="ECO:0000256" key="1">
    <source>
        <dbReference type="ARBA" id="ARBA00022475"/>
    </source>
</evidence>
<evidence type="ECO:0000313" key="7">
    <source>
        <dbReference type="EMBL" id="KGA16366.1"/>
    </source>
</evidence>
<dbReference type="EMBL" id="JNSK01000068">
    <property type="protein sequence ID" value="KGA16366.1"/>
    <property type="molecule type" value="Genomic_DNA"/>
</dbReference>
<dbReference type="AlphaFoldDB" id="A0A094QP39"/>
<keyword evidence="5" id="KW-0456">Lyase</keyword>
<keyword evidence="1" id="KW-1003">Cell membrane</keyword>
<dbReference type="Pfam" id="PF02618">
    <property type="entry name" value="YceG"/>
    <property type="match status" value="1"/>
</dbReference>
<evidence type="ECO:0008006" key="8">
    <source>
        <dbReference type="Google" id="ProtNLM"/>
    </source>
</evidence>
<dbReference type="GO" id="GO:0071555">
    <property type="term" value="P:cell wall organization"/>
    <property type="evidence" value="ECO:0007669"/>
    <property type="project" value="UniProtKB-KW"/>
</dbReference>
<keyword evidence="2" id="KW-0812">Transmembrane</keyword>
<protein>
    <recommendedName>
        <fullName evidence="8">Peptidoglycan polymerization terminase</fullName>
    </recommendedName>
</protein>
<proteinExistence type="inferred from homology"/>
<gene>
    <name evidence="7" type="ORF">GM50_14770</name>
</gene>
<dbReference type="PANTHER" id="PTHR30518">
    <property type="entry name" value="ENDOLYTIC MUREIN TRANSGLYCOSYLASE"/>
    <property type="match status" value="1"/>
</dbReference>
<evidence type="ECO:0000256" key="2">
    <source>
        <dbReference type="ARBA" id="ARBA00022692"/>
    </source>
</evidence>
<dbReference type="HAMAP" id="MF_02065">
    <property type="entry name" value="MltG"/>
    <property type="match status" value="1"/>
</dbReference>
<evidence type="ECO:0000256" key="3">
    <source>
        <dbReference type="ARBA" id="ARBA00022989"/>
    </source>
</evidence>
<name>A0A094QP39_9ZZZZ</name>
<keyword evidence="6" id="KW-0961">Cell wall biogenesis/degradation</keyword>
<keyword evidence="3" id="KW-1133">Transmembrane helix</keyword>
<dbReference type="NCBIfam" id="TIGR00247">
    <property type="entry name" value="endolytic transglycosylase MltG"/>
    <property type="match status" value="1"/>
</dbReference>
<comment type="caution">
    <text evidence="7">The sequence shown here is derived from an EMBL/GenBank/DDBJ whole genome shotgun (WGS) entry which is preliminary data.</text>
</comment>
<dbReference type="PANTHER" id="PTHR30518:SF2">
    <property type="entry name" value="ENDOLYTIC MUREIN TRANSGLYCOSYLASE"/>
    <property type="match status" value="1"/>
</dbReference>
<evidence type="ECO:0000256" key="4">
    <source>
        <dbReference type="ARBA" id="ARBA00023136"/>
    </source>
</evidence>
<evidence type="ECO:0000256" key="5">
    <source>
        <dbReference type="ARBA" id="ARBA00023239"/>
    </source>
</evidence>
<dbReference type="GO" id="GO:0016829">
    <property type="term" value="F:lyase activity"/>
    <property type="evidence" value="ECO:0007669"/>
    <property type="project" value="UniProtKB-KW"/>
</dbReference>
<dbReference type="InterPro" id="IPR003770">
    <property type="entry name" value="MLTG-like"/>
</dbReference>
<organism evidence="7">
    <name type="scientific">freshwater metagenome</name>
    <dbReference type="NCBI Taxonomy" id="449393"/>
    <lineage>
        <taxon>unclassified sequences</taxon>
        <taxon>metagenomes</taxon>
        <taxon>ecological metagenomes</taxon>
    </lineage>
</organism>
<keyword evidence="4" id="KW-0472">Membrane</keyword>
<evidence type="ECO:0000256" key="6">
    <source>
        <dbReference type="ARBA" id="ARBA00023316"/>
    </source>
</evidence>
<reference evidence="7" key="1">
    <citation type="submission" date="2014-05" db="EMBL/GenBank/DDBJ databases">
        <title>Key roles for freshwater Actinobacteria revealed by deep metagenomic sequencing.</title>
        <authorList>
            <person name="Ghai R."/>
            <person name="Mizuno C.M."/>
            <person name="Picazo A."/>
            <person name="Camacho A."/>
            <person name="Rodriguez-Valera F."/>
        </authorList>
    </citation>
    <scope>NUCLEOTIDE SEQUENCE</scope>
</reference>
<sequence>MKLNKPAVLRVVAAFAIVTIFTVGAHQIRKSGGGAPDFPCTTSAEKDVVISIGDGATGSDIAKQLFEAQVVKSSAAFFRVAVADSRSGRIAPGSHRIQMNLCAKDALEQLLDPKRITNLISVIEGAWSTEIADGMVASGFSRGEVVKAMKSIDLPDGFKTIEGLLFPAQYSFEDGTSAQTALTAMIDRALVEISKSGIAKGVGKYSPQQLLTIASIIQAEGEPKDFGKVSQVIHNRMKIGMPLQMDSTVHYIQKLRGDIFLSTKSTLIKSEYNTYRKYGLPPGPIGNPGSAAMVAAISPEAGDWVYFITVAPGDTRFTSSLDQFNIWKAEYKKNLRAGAFGSTK</sequence>
<dbReference type="Gene3D" id="3.30.1490.480">
    <property type="entry name" value="Endolytic murein transglycosylase"/>
    <property type="match status" value="1"/>
</dbReference>
<accession>A0A094QP39</accession>